<evidence type="ECO:0000256" key="1">
    <source>
        <dbReference type="SAM" id="Phobius"/>
    </source>
</evidence>
<evidence type="ECO:0000313" key="2">
    <source>
        <dbReference type="EMBL" id="CAE6965524.1"/>
    </source>
</evidence>
<accession>A0A812HYG8</accession>
<feature type="transmembrane region" description="Helical" evidence="1">
    <location>
        <begin position="41"/>
        <end position="59"/>
    </location>
</feature>
<feature type="transmembrane region" description="Helical" evidence="1">
    <location>
        <begin position="71"/>
        <end position="89"/>
    </location>
</feature>
<dbReference type="EMBL" id="CAJNDS010000120">
    <property type="protein sequence ID" value="CAE6965524.1"/>
    <property type="molecule type" value="Genomic_DNA"/>
</dbReference>
<name>A0A812HYG8_9DINO</name>
<evidence type="ECO:0000313" key="3">
    <source>
        <dbReference type="Proteomes" id="UP000604046"/>
    </source>
</evidence>
<keyword evidence="3" id="KW-1185">Reference proteome</keyword>
<keyword evidence="1" id="KW-0472">Membrane</keyword>
<proteinExistence type="predicted"/>
<keyword evidence="1" id="KW-0812">Transmembrane</keyword>
<sequence length="328" mass="35956">MEVLTLVGESVVCSALLLAVLALCGWCLVMVMLVLIVALSWLPAFALQALALVLGSWLAEPLQSLPGQLRVAGLWAFVFYVAFGCQGLFSPWRLVPGYMARSGEQWQRALARLGFPPQAASTEAFLFRWLIIIIQHILVLGLVTASYFYEAAVLFQHAALCQVGHDAADLLIHALRMSGFNPIPWLGRTPCTWDFLKKHLLFHHSLSLTLLIPLNLAGLAENGLYKDMVWWLEAEGIAGMLAEILLKGLEPNAIKYKTISGASSLLTLFVRGAKWPYTFASGLAVVHGQSFGILPAYALGMSAFSYFNYLAVWKGACQLHRILRGAAP</sequence>
<keyword evidence="1" id="KW-1133">Transmembrane helix</keyword>
<feature type="transmembrane region" description="Helical" evidence="1">
    <location>
        <begin position="126"/>
        <end position="149"/>
    </location>
</feature>
<comment type="caution">
    <text evidence="2">The sequence shown here is derived from an EMBL/GenBank/DDBJ whole genome shotgun (WGS) entry which is preliminary data.</text>
</comment>
<feature type="transmembrane region" description="Helical" evidence="1">
    <location>
        <begin position="12"/>
        <end position="35"/>
    </location>
</feature>
<gene>
    <name evidence="2" type="ORF">SNAT2548_LOCUS2154</name>
</gene>
<reference evidence="2" key="1">
    <citation type="submission" date="2021-02" db="EMBL/GenBank/DDBJ databases">
        <authorList>
            <person name="Dougan E. K."/>
            <person name="Rhodes N."/>
            <person name="Thang M."/>
            <person name="Chan C."/>
        </authorList>
    </citation>
    <scope>NUCLEOTIDE SEQUENCE</scope>
</reference>
<dbReference type="Proteomes" id="UP000604046">
    <property type="component" value="Unassembled WGS sequence"/>
</dbReference>
<protein>
    <submittedName>
        <fullName evidence="2">Uncharacterized protein</fullName>
    </submittedName>
</protein>
<organism evidence="2 3">
    <name type="scientific">Symbiodinium natans</name>
    <dbReference type="NCBI Taxonomy" id="878477"/>
    <lineage>
        <taxon>Eukaryota</taxon>
        <taxon>Sar</taxon>
        <taxon>Alveolata</taxon>
        <taxon>Dinophyceae</taxon>
        <taxon>Suessiales</taxon>
        <taxon>Symbiodiniaceae</taxon>
        <taxon>Symbiodinium</taxon>
    </lineage>
</organism>
<dbReference type="AlphaFoldDB" id="A0A812HYG8"/>